<evidence type="ECO:0000259" key="11">
    <source>
        <dbReference type="PROSITE" id="PS50287"/>
    </source>
</evidence>
<reference evidence="12" key="2">
    <citation type="submission" date="2025-09" db="UniProtKB">
        <authorList>
            <consortium name="Ensembl"/>
        </authorList>
    </citation>
    <scope>IDENTIFICATION</scope>
</reference>
<evidence type="ECO:0000256" key="10">
    <source>
        <dbReference type="SAM" id="Phobius"/>
    </source>
</evidence>
<dbReference type="PROSITE" id="PS00420">
    <property type="entry name" value="SRCR_1"/>
    <property type="match status" value="1"/>
</dbReference>
<dbReference type="FunFam" id="3.10.250.10:FF:000006">
    <property type="entry name" value="neurotrypsin isoform X2"/>
    <property type="match status" value="1"/>
</dbReference>
<evidence type="ECO:0000256" key="7">
    <source>
        <dbReference type="ARBA" id="ARBA00064153"/>
    </source>
</evidence>
<protein>
    <recommendedName>
        <fullName evidence="8">Soluble scavenger receptor cysteine-rich domain-containing protein SSC5D</fullName>
    </recommendedName>
</protein>
<comment type="subunit">
    <text evidence="7">Interacts with LGALS1 and laminin.</text>
</comment>
<dbReference type="SMART" id="SM00202">
    <property type="entry name" value="SR"/>
    <property type="match status" value="3"/>
</dbReference>
<keyword evidence="5" id="KW-0325">Glycoprotein</keyword>
<feature type="disulfide bond" evidence="9">
    <location>
        <begin position="82"/>
        <end position="92"/>
    </location>
</feature>
<keyword evidence="2" id="KW-0677">Repeat</keyword>
<evidence type="ECO:0000313" key="13">
    <source>
        <dbReference type="Proteomes" id="UP000694565"/>
    </source>
</evidence>
<keyword evidence="10" id="KW-0472">Membrane</keyword>
<dbReference type="Pfam" id="PF00530">
    <property type="entry name" value="SRCR"/>
    <property type="match status" value="3"/>
</dbReference>
<feature type="domain" description="SRCR" evidence="11">
    <location>
        <begin position="13"/>
        <end position="113"/>
    </location>
</feature>
<dbReference type="PRINTS" id="PR00258">
    <property type="entry name" value="SPERACTRCPTR"/>
</dbReference>
<evidence type="ECO:0000313" key="12">
    <source>
        <dbReference type="Ensembl" id="ENSCLMP00005037468.1"/>
    </source>
</evidence>
<reference evidence="12" key="1">
    <citation type="submission" date="2025-08" db="UniProtKB">
        <authorList>
            <consortium name="Ensembl"/>
        </authorList>
    </citation>
    <scope>IDENTIFICATION</scope>
</reference>
<evidence type="ECO:0000256" key="6">
    <source>
        <dbReference type="ARBA" id="ARBA00058074"/>
    </source>
</evidence>
<sequence>MGLTGAQAGWSNVKLSDGPNRCIGRVELFDKGQWGTVCGESWDVNDANVACRQMDCGSTHKITNTAEYGHGTGQTWHNQIECSGSELTLNQCPQRPFTNKTCNTTSIAGLEVRLANGKDECTGRVEVRHGDVWQTVCDTDWTMTKAQMVCDHLECGKAMNAPGGAHFGQGVGSVVEASNSCFDNVTSLEQCSLRGFREAGCGHDRDAGALCAAQIRLVGGSSQCSGRVEIFYKGQWGTVCDDEWELANADVVCRQLGCGHAVTAPKSAHFGRGTGPIWLDNVECTGDESALTHCTHPGFGENNCGHSEDAGAVCLGKRPGSCLIYYLTTEPVRVYSSYYSYFPLSRTLLLGPLTPAATSSSVALGVVVGGLVVLLLVLVTGYLVWRKRRWGAGKWHTFILQNAPNAPFVLLSSCTK</sequence>
<name>A0A8C3A699_CYCLU</name>
<feature type="disulfide bond" evidence="9">
    <location>
        <begin position="38"/>
        <end position="102"/>
    </location>
</feature>
<feature type="disulfide bond" evidence="9">
    <location>
        <begin position="253"/>
        <end position="314"/>
    </location>
</feature>
<keyword evidence="10" id="KW-0812">Transmembrane</keyword>
<keyword evidence="13" id="KW-1185">Reference proteome</keyword>
<dbReference type="FunFam" id="3.10.250.10:FF:000007">
    <property type="entry name" value="Soluble scavenger receptor cysteine-rich domain-containing protein SSC5D"/>
    <property type="match status" value="1"/>
</dbReference>
<comment type="caution">
    <text evidence="9">Lacks conserved residue(s) required for the propagation of feature annotation.</text>
</comment>
<dbReference type="PROSITE" id="PS50287">
    <property type="entry name" value="SRCR_2"/>
    <property type="match status" value="3"/>
</dbReference>
<dbReference type="Ensembl" id="ENSCLMT00005038926.1">
    <property type="protein sequence ID" value="ENSCLMP00005037468.1"/>
    <property type="gene ID" value="ENSCLMG00005017816.1"/>
</dbReference>
<feature type="disulfide bond" evidence="9">
    <location>
        <begin position="150"/>
        <end position="211"/>
    </location>
</feature>
<dbReference type="PANTHER" id="PTHR48071">
    <property type="entry name" value="SRCR DOMAIN-CONTAINING PROTEIN"/>
    <property type="match status" value="1"/>
</dbReference>
<dbReference type="Gene3D" id="3.10.250.10">
    <property type="entry name" value="SRCR-like domain"/>
    <property type="match status" value="3"/>
</dbReference>
<feature type="domain" description="SRCR" evidence="11">
    <location>
        <begin position="112"/>
        <end position="212"/>
    </location>
</feature>
<evidence type="ECO:0000256" key="4">
    <source>
        <dbReference type="ARBA" id="ARBA00023170"/>
    </source>
</evidence>
<feature type="transmembrane region" description="Helical" evidence="10">
    <location>
        <begin position="362"/>
        <end position="385"/>
    </location>
</feature>
<keyword evidence="10" id="KW-1133">Transmembrane helix</keyword>
<accession>A0A8C3A699</accession>
<dbReference type="Proteomes" id="UP000694565">
    <property type="component" value="Unplaced"/>
</dbReference>
<dbReference type="InterPro" id="IPR036772">
    <property type="entry name" value="SRCR-like_dom_sf"/>
</dbReference>
<proteinExistence type="predicted"/>
<evidence type="ECO:0000256" key="8">
    <source>
        <dbReference type="ARBA" id="ARBA00069168"/>
    </source>
</evidence>
<evidence type="ECO:0000256" key="5">
    <source>
        <dbReference type="ARBA" id="ARBA00023180"/>
    </source>
</evidence>
<feature type="disulfide bond" evidence="9">
    <location>
        <begin position="284"/>
        <end position="294"/>
    </location>
</feature>
<evidence type="ECO:0000256" key="3">
    <source>
        <dbReference type="ARBA" id="ARBA00023157"/>
    </source>
</evidence>
<dbReference type="FunFam" id="3.10.250.10:FF:000009">
    <property type="entry name" value="WC1"/>
    <property type="match status" value="1"/>
</dbReference>
<dbReference type="AlphaFoldDB" id="A0A8C3A699"/>
<feature type="disulfide bond" evidence="9">
    <location>
        <begin position="181"/>
        <end position="191"/>
    </location>
</feature>
<keyword evidence="4" id="KW-0675">Receptor</keyword>
<feature type="domain" description="SRCR" evidence="11">
    <location>
        <begin position="215"/>
        <end position="315"/>
    </location>
</feature>
<comment type="function">
    <text evidence="6">Binds to extracellular matrix proteins. Binds to pathogen-associated molecular patterns (PAMPs) present on the cell walls of Gram-positive and Gram-negative bacteria and fungi, behaving as a pattern recognition receptor (PRR). Induces bacterial and fungal aggregation and subsequent inhibition of PAMP-induced cytokine release. Does not possess intrinsic bactericidal activity. May play a role in the innate defense and homeostasis of certain epithelial surfaces.</text>
</comment>
<keyword evidence="3 9" id="KW-1015">Disulfide bond</keyword>
<organism evidence="12 13">
    <name type="scientific">Cyclopterus lumpus</name>
    <name type="common">Lumpsucker</name>
    <dbReference type="NCBI Taxonomy" id="8103"/>
    <lineage>
        <taxon>Eukaryota</taxon>
        <taxon>Metazoa</taxon>
        <taxon>Chordata</taxon>
        <taxon>Craniata</taxon>
        <taxon>Vertebrata</taxon>
        <taxon>Euteleostomi</taxon>
        <taxon>Actinopterygii</taxon>
        <taxon>Neopterygii</taxon>
        <taxon>Teleostei</taxon>
        <taxon>Neoteleostei</taxon>
        <taxon>Acanthomorphata</taxon>
        <taxon>Eupercaria</taxon>
        <taxon>Perciformes</taxon>
        <taxon>Cottioidei</taxon>
        <taxon>Cottales</taxon>
        <taxon>Cyclopteridae</taxon>
        <taxon>Cyclopterus</taxon>
    </lineage>
</organism>
<evidence type="ECO:0000256" key="1">
    <source>
        <dbReference type="ARBA" id="ARBA00022729"/>
    </source>
</evidence>
<dbReference type="GO" id="GO:0016020">
    <property type="term" value="C:membrane"/>
    <property type="evidence" value="ECO:0007669"/>
    <property type="project" value="InterPro"/>
</dbReference>
<dbReference type="SUPFAM" id="SSF56487">
    <property type="entry name" value="SRCR-like"/>
    <property type="match status" value="3"/>
</dbReference>
<evidence type="ECO:0000256" key="2">
    <source>
        <dbReference type="ARBA" id="ARBA00022737"/>
    </source>
</evidence>
<feature type="disulfide bond" evidence="9">
    <location>
        <begin position="240"/>
        <end position="304"/>
    </location>
</feature>
<dbReference type="GeneTree" id="ENSGT00950000183145"/>
<keyword evidence="1" id="KW-0732">Signal</keyword>
<dbReference type="PANTHER" id="PTHR48071:SF27">
    <property type="entry name" value="SCAVENGER RECEPTOR CYSTEINE-RICH TYPE 1 PROTEIN M130-LIKE"/>
    <property type="match status" value="1"/>
</dbReference>
<dbReference type="InterPro" id="IPR001190">
    <property type="entry name" value="SRCR"/>
</dbReference>
<evidence type="ECO:0000256" key="9">
    <source>
        <dbReference type="PROSITE-ProRule" id="PRU00196"/>
    </source>
</evidence>
<feature type="disulfide bond" evidence="9">
    <location>
        <begin position="137"/>
        <end position="201"/>
    </location>
</feature>